<dbReference type="PANTHER" id="PTHR43788:SF8">
    <property type="entry name" value="DNA-BINDING PROTEIN SMUBP-2"/>
    <property type="match status" value="1"/>
</dbReference>
<dbReference type="InterPro" id="IPR019993">
    <property type="entry name" value="RecB_nuclease_TM0106_put"/>
</dbReference>
<evidence type="ECO:0000256" key="3">
    <source>
        <dbReference type="ARBA" id="ARBA00022806"/>
    </source>
</evidence>
<keyword evidence="3" id="KW-0347">Helicase</keyword>
<dbReference type="InterPro" id="IPR038720">
    <property type="entry name" value="YprB_RNase_H-like_dom"/>
</dbReference>
<dbReference type="GO" id="GO:0043139">
    <property type="term" value="F:5'-3' DNA helicase activity"/>
    <property type="evidence" value="ECO:0007669"/>
    <property type="project" value="TreeGrafter"/>
</dbReference>
<dbReference type="GO" id="GO:0016787">
    <property type="term" value="F:hydrolase activity"/>
    <property type="evidence" value="ECO:0007669"/>
    <property type="project" value="UniProtKB-KW"/>
</dbReference>
<keyword evidence="1" id="KW-0547">Nucleotide-binding</keyword>
<dbReference type="RefSeq" id="WP_106252341.1">
    <property type="nucleotide sequence ID" value="NZ_PVZC01000010.1"/>
</dbReference>
<dbReference type="AlphaFoldDB" id="A0A2T0PTN8"/>
<evidence type="ECO:0000259" key="5">
    <source>
        <dbReference type="SMART" id="SM00382"/>
    </source>
</evidence>
<dbReference type="Proteomes" id="UP000237846">
    <property type="component" value="Unassembled WGS sequence"/>
</dbReference>
<protein>
    <recommendedName>
        <fullName evidence="5">AAA+ ATPase domain-containing protein</fullName>
    </recommendedName>
</protein>
<evidence type="ECO:0000313" key="7">
    <source>
        <dbReference type="Proteomes" id="UP000237846"/>
    </source>
</evidence>
<dbReference type="OrthoDB" id="9757917at2"/>
<dbReference type="EMBL" id="PVZC01000010">
    <property type="protein sequence ID" value="PRX92262.1"/>
    <property type="molecule type" value="Genomic_DNA"/>
</dbReference>
<dbReference type="NCBIfam" id="TIGR03491">
    <property type="entry name" value="TM0106 family RecB-like putative nuclease"/>
    <property type="match status" value="1"/>
</dbReference>
<dbReference type="GO" id="GO:0005524">
    <property type="term" value="F:ATP binding"/>
    <property type="evidence" value="ECO:0007669"/>
    <property type="project" value="UniProtKB-KW"/>
</dbReference>
<comment type="caution">
    <text evidence="6">The sequence shown here is derived from an EMBL/GenBank/DDBJ whole genome shotgun (WGS) entry which is preliminary data.</text>
</comment>
<organism evidence="6 7">
    <name type="scientific">Allonocardiopsis opalescens</name>
    <dbReference type="NCBI Taxonomy" id="1144618"/>
    <lineage>
        <taxon>Bacteria</taxon>
        <taxon>Bacillati</taxon>
        <taxon>Actinomycetota</taxon>
        <taxon>Actinomycetes</taxon>
        <taxon>Streptosporangiales</taxon>
        <taxon>Allonocardiopsis</taxon>
    </lineage>
</organism>
<evidence type="ECO:0000256" key="1">
    <source>
        <dbReference type="ARBA" id="ARBA00022741"/>
    </source>
</evidence>
<dbReference type="Pfam" id="PF13482">
    <property type="entry name" value="RNase_H_2"/>
    <property type="match status" value="1"/>
</dbReference>
<gene>
    <name evidence="6" type="ORF">CLV72_11022</name>
</gene>
<dbReference type="Pfam" id="PF13604">
    <property type="entry name" value="AAA_30"/>
    <property type="match status" value="1"/>
</dbReference>
<dbReference type="Pfam" id="PF13087">
    <property type="entry name" value="AAA_12"/>
    <property type="match status" value="1"/>
</dbReference>
<dbReference type="SUPFAM" id="SSF52540">
    <property type="entry name" value="P-loop containing nucleoside triphosphate hydrolases"/>
    <property type="match status" value="1"/>
</dbReference>
<dbReference type="CDD" id="cd18808">
    <property type="entry name" value="SF1_C_Upf1"/>
    <property type="match status" value="1"/>
</dbReference>
<keyword evidence="4" id="KW-0067">ATP-binding</keyword>
<dbReference type="InterPro" id="IPR050534">
    <property type="entry name" value="Coronavir_polyprotein_1ab"/>
</dbReference>
<evidence type="ECO:0000256" key="2">
    <source>
        <dbReference type="ARBA" id="ARBA00022801"/>
    </source>
</evidence>
<dbReference type="Gene3D" id="3.40.50.300">
    <property type="entry name" value="P-loop containing nucleotide triphosphate hydrolases"/>
    <property type="match status" value="2"/>
</dbReference>
<sequence>MLRSEAGWVISPTDLVDTLECGHRSRLRAALAADVPGAPRPDPVDQLVLRHGMAHERNELERLRDLHGDGVVEIPRPDADPAALTAAAQHTAQALREGVPVVYQGVFYRPPAGTDPGFFGRADFLIRADLSQPPAPRHAPGAYEPWDTKLARHAAPGAVVQLTAYAQALADAGFPRPERMHLLLGDGATHTLRVADYLPMLRHVRARLTERLCGGDAPVLPAPDWAPPRPACASCAFSGHCATGREQARDLSLVAGIRTDQTRRLADAGITTIDALAAATDDQRPPAMPPRGFARLRAQAAIQVRQDATRTPEDPVGRIAFEVADPAALGALPAPSPGDVFFDMEGDPYALGGAGLEYLFGAITTTPGQGGEPEEVFHTFWAHDRAQEKAAFEAFVDFTTQRLAAHPGAHVYHYAPYEPSALKRLAAAFATREAEVDDLLRERRLVDLYAVVRQSLLVSQRSYSIKYLEPLYLPALRHGEVTTAASSIEAYEEYRSLAASGDTEAAAKALRAIGDYNRDDCVSTRRLLVWLTGLRERHGVAPRPVGLDLEAEALADAARARREEIAAQTASLTGPLVEGVSADPRERDGEEGARALLAALVGYYRRETNPQWWEFFRRRSAPLEELEADADCLVGVRADGSAWAEPEGRRRKWRREVTFRVGGDVPHPFSAGEKVQLLYPGSGGQGGTVVGAEVTAAHPDAVTVVETADADTRSVSLPAAVLPGPPVRAAPKDEALADVAADVVAHLPALPGRAGVDLLARRRPRLRGGPDLPQDPDLVAAVIAATDRLDGSYLAVQGPPGAGKTYLAAQLIGHLVASGRRVGVCATSHKAVENVLVAALAAAKRAGREIPCAKQPARGKPDPLAAWEQPRDAKALARWRQEQPGGYLVGGTAWVFSHLAARTDPVDVLIVDEAGQFALADALAVSAATRDLVLLGDPAQLPQVVQGTHGEGSDASALEHLLDGEDVLDARYGYFLDQSRRMHPAVCAPVSRLSYRGRLHAHPSAAARRLEGVEPGLRPHPVAHRGRTTHSPEEVAAVVARVDELVGRTWHDPGEEAPRPLAAEDVMVVAPYNRQVRALRTALAEAGHPGARVGTVDRFQGQEAPVVLVSMTASSALDLPRGLEFVLSRNRLNVALSRAQVLAEVVYSPGLLTGAPRTVAELRLVSAFTGLVDSAHG</sequence>
<dbReference type="InterPro" id="IPR047187">
    <property type="entry name" value="SF1_C_Upf1"/>
</dbReference>
<dbReference type="CDD" id="cd17934">
    <property type="entry name" value="DEXXQc_Upf1-like"/>
    <property type="match status" value="1"/>
</dbReference>
<keyword evidence="7" id="KW-1185">Reference proteome</keyword>
<evidence type="ECO:0000313" key="6">
    <source>
        <dbReference type="EMBL" id="PRX92262.1"/>
    </source>
</evidence>
<keyword evidence="2" id="KW-0378">Hydrolase</keyword>
<name>A0A2T0PTN8_9ACTN</name>
<dbReference type="PANTHER" id="PTHR43788">
    <property type="entry name" value="DNA2/NAM7 HELICASE FAMILY MEMBER"/>
    <property type="match status" value="1"/>
</dbReference>
<proteinExistence type="predicted"/>
<dbReference type="SMART" id="SM00382">
    <property type="entry name" value="AAA"/>
    <property type="match status" value="1"/>
</dbReference>
<dbReference type="InterPro" id="IPR041679">
    <property type="entry name" value="DNA2/NAM7-like_C"/>
</dbReference>
<reference evidence="6 7" key="1">
    <citation type="submission" date="2018-03" db="EMBL/GenBank/DDBJ databases">
        <title>Genomic Encyclopedia of Archaeal and Bacterial Type Strains, Phase II (KMG-II): from individual species to whole genera.</title>
        <authorList>
            <person name="Goeker M."/>
        </authorList>
    </citation>
    <scope>NUCLEOTIDE SEQUENCE [LARGE SCALE GENOMIC DNA]</scope>
    <source>
        <strain evidence="6 7">DSM 45601</strain>
    </source>
</reference>
<dbReference type="InterPro" id="IPR027417">
    <property type="entry name" value="P-loop_NTPase"/>
</dbReference>
<feature type="domain" description="AAA+ ATPase" evidence="5">
    <location>
        <begin position="790"/>
        <end position="968"/>
    </location>
</feature>
<dbReference type="InterPro" id="IPR003593">
    <property type="entry name" value="AAA+_ATPase"/>
</dbReference>
<accession>A0A2T0PTN8</accession>
<evidence type="ECO:0000256" key="4">
    <source>
        <dbReference type="ARBA" id="ARBA00022840"/>
    </source>
</evidence>